<dbReference type="SUPFAM" id="SSF56436">
    <property type="entry name" value="C-type lectin-like"/>
    <property type="match status" value="2"/>
</dbReference>
<feature type="signal peptide" evidence="3">
    <location>
        <begin position="1"/>
        <end position="20"/>
    </location>
</feature>
<evidence type="ECO:0000256" key="2">
    <source>
        <dbReference type="SAM" id="Phobius"/>
    </source>
</evidence>
<proteinExistence type="predicted"/>
<dbReference type="AlphaFoldDB" id="A0AAE1DZK2"/>
<dbReference type="InterPro" id="IPR018378">
    <property type="entry name" value="C-type_lectin_CS"/>
</dbReference>
<evidence type="ECO:0000256" key="1">
    <source>
        <dbReference type="ARBA" id="ARBA00023157"/>
    </source>
</evidence>
<dbReference type="InterPro" id="IPR016187">
    <property type="entry name" value="CTDL_fold"/>
</dbReference>
<dbReference type="PROSITE" id="PS50041">
    <property type="entry name" value="C_TYPE_LECTIN_2"/>
    <property type="match status" value="2"/>
</dbReference>
<feature type="transmembrane region" description="Helical" evidence="2">
    <location>
        <begin position="436"/>
        <end position="463"/>
    </location>
</feature>
<keyword evidence="3" id="KW-0732">Signal</keyword>
<gene>
    <name evidence="5" type="ORF">RRG08_030238</name>
</gene>
<dbReference type="InterPro" id="IPR016186">
    <property type="entry name" value="C-type_lectin-like/link_sf"/>
</dbReference>
<evidence type="ECO:0000313" key="5">
    <source>
        <dbReference type="EMBL" id="KAK3788537.1"/>
    </source>
</evidence>
<keyword evidence="6" id="KW-1185">Reference proteome</keyword>
<feature type="chain" id="PRO_5042130821" description="C-type lectin domain-containing protein" evidence="3">
    <location>
        <begin position="21"/>
        <end position="653"/>
    </location>
</feature>
<evidence type="ECO:0000256" key="3">
    <source>
        <dbReference type="SAM" id="SignalP"/>
    </source>
</evidence>
<feature type="domain" description="C-type lectin" evidence="4">
    <location>
        <begin position="39"/>
        <end position="138"/>
    </location>
</feature>
<reference evidence="5" key="1">
    <citation type="journal article" date="2023" name="G3 (Bethesda)">
        <title>A reference genome for the long-term kleptoplast-retaining sea slug Elysia crispata morphotype clarki.</title>
        <authorList>
            <person name="Eastman K.E."/>
            <person name="Pendleton A.L."/>
            <person name="Shaikh M.A."/>
            <person name="Suttiyut T."/>
            <person name="Ogas R."/>
            <person name="Tomko P."/>
            <person name="Gavelis G."/>
            <person name="Widhalm J.R."/>
            <person name="Wisecaver J.H."/>
        </authorList>
    </citation>
    <scope>NUCLEOTIDE SEQUENCE</scope>
    <source>
        <strain evidence="5">ECLA1</strain>
    </source>
</reference>
<keyword evidence="2" id="KW-1133">Transmembrane helix</keyword>
<keyword evidence="2" id="KW-0472">Membrane</keyword>
<protein>
    <recommendedName>
        <fullName evidence="4">C-type lectin domain-containing protein</fullName>
    </recommendedName>
</protein>
<sequence length="653" mass="73753">MNFVWQALLSLGLVATAAHCQITDEEHPCNSENAILVPEDQRCLVLVTEAHTWSKAQAFCERRGGNLYRILYGRIENRPHLARCLASIPNARVADLWIDAVGIWSPQYIWINDSYVNPVKWCPNYEPVHDLSTVQWRSDQLSVEYCMTNCRNENKEYTVVSAMSSTGRGQPSTPKCFCMSRVDSRYRVDCASPAVDYNNWSRSYIFQYKPNGMIVTEGFNSHTDSQVMCATVSTKTLTGRNYSSDTCFTENPYLCCIGDASYCDEQATSRCNELECYVRLPHPINKCVLRVNRNRNWFEARAHCYNIGGDLWNLHHYRDLTLVQPQLEASQQYWVGATNYGWSFSSVSTDVTLENIKTRKCGHMFREKGDFWDWGDTVCDQDKQFICEFEKKNFTREQYNNPQATCPWEFVVELPVEPLFPQPAVDRSARDDSDPFPLAAVLSAIVAGIMLLTALALAFGFCWRRGWLVGGFQKVRERLAFIPYFADVGQVADYESHAANMSSVSEHGSQTGLVKGGYHAGGMSSFAMSSSSYTEQTNGGFANTNLDATYATVPRSGTDYMTLQAQMEIKDDAELASLRGSVRRKPEVALVTDNVDMNFTVNKAVNRSHSHAGSERSRSSLDRTMEEIHADRNGVTMSLPERVVEAKYYTTST</sequence>
<dbReference type="Proteomes" id="UP001283361">
    <property type="component" value="Unassembled WGS sequence"/>
</dbReference>
<dbReference type="Pfam" id="PF00059">
    <property type="entry name" value="Lectin_C"/>
    <property type="match status" value="1"/>
</dbReference>
<dbReference type="EMBL" id="JAWDGP010001755">
    <property type="protein sequence ID" value="KAK3788537.1"/>
    <property type="molecule type" value="Genomic_DNA"/>
</dbReference>
<organism evidence="5 6">
    <name type="scientific">Elysia crispata</name>
    <name type="common">lettuce slug</name>
    <dbReference type="NCBI Taxonomy" id="231223"/>
    <lineage>
        <taxon>Eukaryota</taxon>
        <taxon>Metazoa</taxon>
        <taxon>Spiralia</taxon>
        <taxon>Lophotrochozoa</taxon>
        <taxon>Mollusca</taxon>
        <taxon>Gastropoda</taxon>
        <taxon>Heterobranchia</taxon>
        <taxon>Euthyneura</taxon>
        <taxon>Panpulmonata</taxon>
        <taxon>Sacoglossa</taxon>
        <taxon>Placobranchoidea</taxon>
        <taxon>Plakobranchidae</taxon>
        <taxon>Elysia</taxon>
    </lineage>
</organism>
<accession>A0AAE1DZK2</accession>
<dbReference type="CDD" id="cd00037">
    <property type="entry name" value="CLECT"/>
    <property type="match status" value="2"/>
</dbReference>
<name>A0AAE1DZK2_9GAST</name>
<feature type="domain" description="C-type lectin" evidence="4">
    <location>
        <begin position="285"/>
        <end position="388"/>
    </location>
</feature>
<dbReference type="PROSITE" id="PS00615">
    <property type="entry name" value="C_TYPE_LECTIN_1"/>
    <property type="match status" value="1"/>
</dbReference>
<evidence type="ECO:0000259" key="4">
    <source>
        <dbReference type="PROSITE" id="PS50041"/>
    </source>
</evidence>
<keyword evidence="2" id="KW-0812">Transmembrane</keyword>
<dbReference type="SMART" id="SM00034">
    <property type="entry name" value="CLECT"/>
    <property type="match status" value="1"/>
</dbReference>
<keyword evidence="1" id="KW-1015">Disulfide bond</keyword>
<dbReference type="InterPro" id="IPR001304">
    <property type="entry name" value="C-type_lectin-like"/>
</dbReference>
<dbReference type="Gene3D" id="3.10.100.10">
    <property type="entry name" value="Mannose-Binding Protein A, subunit A"/>
    <property type="match status" value="2"/>
</dbReference>
<comment type="caution">
    <text evidence="5">The sequence shown here is derived from an EMBL/GenBank/DDBJ whole genome shotgun (WGS) entry which is preliminary data.</text>
</comment>
<evidence type="ECO:0000313" key="6">
    <source>
        <dbReference type="Proteomes" id="UP001283361"/>
    </source>
</evidence>